<feature type="compositionally biased region" description="Basic and acidic residues" evidence="3">
    <location>
        <begin position="53"/>
        <end position="69"/>
    </location>
</feature>
<dbReference type="InterPro" id="IPR042470">
    <property type="entry name" value="RMI1_N_C_sf"/>
</dbReference>
<dbReference type="Pfam" id="PF08585">
    <property type="entry name" value="RMI1_N_C"/>
    <property type="match status" value="1"/>
</dbReference>
<feature type="compositionally biased region" description="Polar residues" evidence="3">
    <location>
        <begin position="285"/>
        <end position="298"/>
    </location>
</feature>
<feature type="region of interest" description="Disordered" evidence="3">
    <location>
        <begin position="413"/>
        <end position="710"/>
    </location>
</feature>
<dbReference type="GO" id="GO:0016604">
    <property type="term" value="C:nuclear body"/>
    <property type="evidence" value="ECO:0007669"/>
    <property type="project" value="TreeGrafter"/>
</dbReference>
<dbReference type="GO" id="GO:0000712">
    <property type="term" value="P:resolution of meiotic recombination intermediates"/>
    <property type="evidence" value="ECO:0007669"/>
    <property type="project" value="TreeGrafter"/>
</dbReference>
<dbReference type="AlphaFoldDB" id="K0S3J3"/>
<evidence type="ECO:0000256" key="3">
    <source>
        <dbReference type="SAM" id="MobiDB-lite"/>
    </source>
</evidence>
<feature type="compositionally biased region" description="Polar residues" evidence="3">
    <location>
        <begin position="653"/>
        <end position="664"/>
    </location>
</feature>
<dbReference type="OrthoDB" id="341511at2759"/>
<feature type="region of interest" description="Disordered" evidence="3">
    <location>
        <begin position="1"/>
        <end position="97"/>
    </location>
</feature>
<feature type="domain" description="RecQ mediated genome instability protein 1 OB-fold" evidence="4">
    <location>
        <begin position="332"/>
        <end position="386"/>
    </location>
</feature>
<comment type="similarity">
    <text evidence="1">Belongs to the RMI1 family.</text>
</comment>
<dbReference type="GO" id="GO:0000724">
    <property type="term" value="P:double-strand break repair via homologous recombination"/>
    <property type="evidence" value="ECO:0007669"/>
    <property type="project" value="TreeGrafter"/>
</dbReference>
<organism evidence="5 6">
    <name type="scientific">Thalassiosira oceanica</name>
    <name type="common">Marine diatom</name>
    <dbReference type="NCBI Taxonomy" id="159749"/>
    <lineage>
        <taxon>Eukaryota</taxon>
        <taxon>Sar</taxon>
        <taxon>Stramenopiles</taxon>
        <taxon>Ochrophyta</taxon>
        <taxon>Bacillariophyta</taxon>
        <taxon>Coscinodiscophyceae</taxon>
        <taxon>Thalassiosirophycidae</taxon>
        <taxon>Thalassiosirales</taxon>
        <taxon>Thalassiosiraceae</taxon>
        <taxon>Thalassiosira</taxon>
    </lineage>
</organism>
<keyword evidence="6" id="KW-1185">Reference proteome</keyword>
<name>K0S3J3_THAOC</name>
<reference evidence="5 6" key="1">
    <citation type="journal article" date="2012" name="Genome Biol.">
        <title>Genome and low-iron response of an oceanic diatom adapted to chronic iron limitation.</title>
        <authorList>
            <person name="Lommer M."/>
            <person name="Specht M."/>
            <person name="Roy A.S."/>
            <person name="Kraemer L."/>
            <person name="Andreson R."/>
            <person name="Gutowska M.A."/>
            <person name="Wolf J."/>
            <person name="Bergner S.V."/>
            <person name="Schilhabel M.B."/>
            <person name="Klostermeier U.C."/>
            <person name="Beiko R.G."/>
            <person name="Rosenstiel P."/>
            <person name="Hippler M."/>
            <person name="Laroche J."/>
        </authorList>
    </citation>
    <scope>NUCLEOTIDE SEQUENCE [LARGE SCALE GENOMIC DNA]</scope>
    <source>
        <strain evidence="5 6">CCMP1005</strain>
    </source>
</reference>
<evidence type="ECO:0000313" key="6">
    <source>
        <dbReference type="Proteomes" id="UP000266841"/>
    </source>
</evidence>
<evidence type="ECO:0000256" key="2">
    <source>
        <dbReference type="ARBA" id="ARBA00018987"/>
    </source>
</evidence>
<accession>K0S3J3</accession>
<evidence type="ECO:0000256" key="1">
    <source>
        <dbReference type="ARBA" id="ARBA00006395"/>
    </source>
</evidence>
<dbReference type="GO" id="GO:0031422">
    <property type="term" value="C:RecQ family helicase-topoisomerase III complex"/>
    <property type="evidence" value="ECO:0007669"/>
    <property type="project" value="TreeGrafter"/>
</dbReference>
<feature type="compositionally biased region" description="Acidic residues" evidence="3">
    <location>
        <begin position="415"/>
        <end position="428"/>
    </location>
</feature>
<dbReference type="InterPro" id="IPR013894">
    <property type="entry name" value="RMI1_OB"/>
</dbReference>
<proteinExistence type="inferred from homology"/>
<feature type="compositionally biased region" description="Polar residues" evidence="3">
    <location>
        <begin position="607"/>
        <end position="626"/>
    </location>
</feature>
<gene>
    <name evidence="5" type="ORF">THAOC_19949</name>
</gene>
<dbReference type="PANTHER" id="PTHR14790:SF15">
    <property type="entry name" value="RECQ-MEDIATED GENOME INSTABILITY PROTEIN 1"/>
    <property type="match status" value="1"/>
</dbReference>
<dbReference type="eggNOG" id="ENOG502SQRJ">
    <property type="taxonomic scope" value="Eukaryota"/>
</dbReference>
<dbReference type="Gene3D" id="2.40.50.770">
    <property type="entry name" value="RecQ-mediated genome instability protein Rmi1, C-terminal domain"/>
    <property type="match status" value="1"/>
</dbReference>
<feature type="compositionally biased region" description="Polar residues" evidence="3">
    <location>
        <begin position="688"/>
        <end position="698"/>
    </location>
</feature>
<feature type="compositionally biased region" description="Polar residues" evidence="3">
    <location>
        <begin position="520"/>
        <end position="556"/>
    </location>
</feature>
<feature type="compositionally biased region" description="Low complexity" evidence="3">
    <location>
        <begin position="505"/>
        <end position="519"/>
    </location>
</feature>
<feature type="compositionally biased region" description="Polar residues" evidence="3">
    <location>
        <begin position="571"/>
        <end position="589"/>
    </location>
</feature>
<evidence type="ECO:0000313" key="5">
    <source>
        <dbReference type="EMBL" id="EJK59785.1"/>
    </source>
</evidence>
<protein>
    <recommendedName>
        <fullName evidence="2">RecQ-mediated genome instability protein 1</fullName>
    </recommendedName>
</protein>
<dbReference type="Proteomes" id="UP000266841">
    <property type="component" value="Unassembled WGS sequence"/>
</dbReference>
<feature type="region of interest" description="Disordered" evidence="3">
    <location>
        <begin position="272"/>
        <end position="300"/>
    </location>
</feature>
<feature type="compositionally biased region" description="Polar residues" evidence="3">
    <location>
        <begin position="437"/>
        <end position="474"/>
    </location>
</feature>
<dbReference type="EMBL" id="AGNL01022305">
    <property type="protein sequence ID" value="EJK59785.1"/>
    <property type="molecule type" value="Genomic_DNA"/>
</dbReference>
<evidence type="ECO:0000259" key="4">
    <source>
        <dbReference type="Pfam" id="PF08585"/>
    </source>
</evidence>
<sequence length="905" mass="99422">MAKEVDDSSDEEELPIKKPSARKRAVLPESDDDSVENLIDYFSQAEDDELDEPREAKSSEVKGDGRDEAVGANDKSARGQQGTEAAAANDFNRGTFNEDLDESELDMDQLSNTYSNAALSSANQQPTASVTANVVPSTASCAVQQRAVASEVAPSRLNFDSPMQSRFHDKAGVIPSSDYLDQCLAHVRRHGGNSANEVDQIWHHILHSDLRDVVRSPLQDGTGVCSMAMILRKSVHESQQSPEQRQTLPSNFRLLVQLEECIDWTQNSEQRLASMSGGSVRGDNSGHNSGRFGQQQRNSRQRMLKLVVSDGYYPNGTSSSAAASNTPNVSILQAMETSIMNSLAHTSPPGLKLCLHGPIPIRRGLLQLSDEYVAVLGGQVPYWQEIRDTAQRKAEKKRGLGVDPTIKALCWNNNEDSDEELDEGEGESGDVTRRRQQQPPSQGMVNNDNQQQRETMNRGNTSGQVNQGSTTITPPNRPAVATSSNAESVGNAGQNRTFGNADGGNASNQYSQSSQNQAARTSNVAFPQQQNQNSANGIGTATNRSSSTNKNLQQRTLDCYPKKHRSHASIPASSHFRNAGGSTVSSNAGNKGVANPYGNRDSHSRPNHQTNVATQNPYSNRTNSLNGDAENRLNRGPPTNADQSGQHPHPYQQHPSKPHAQQPQLEPLRNGPSNGDVITIEDDEPHQAKSQLPKSAGSQAAKPPEDNPFQDFRSVAATRLPEAAAASITTRPSFCEFKSILKQIASCRVLYEKYTDVTFTVNARSIQHASTSSFNIVKAPKQKKSKKKDKEKKYHYFLADAFYGPRAEKGGMIICQVDHSIITQYFTMQPAELRAMSRQDRQKASRVVNSYSNSYLHDYSKMGQLCIKLNFPYDEFVEKTKSMNSERLFEEVTTPLLRITSREGT</sequence>
<feature type="compositionally biased region" description="Polar residues" evidence="3">
    <location>
        <begin position="481"/>
        <end position="498"/>
    </location>
</feature>
<comment type="caution">
    <text evidence="5">The sequence shown here is derived from an EMBL/GenBank/DDBJ whole genome shotgun (WGS) entry which is preliminary data.</text>
</comment>
<dbReference type="PANTHER" id="PTHR14790">
    <property type="entry name" value="RECQ-MEDIATED GENOME INSTABILITY PROTEIN 1 RMI1"/>
    <property type="match status" value="1"/>
</dbReference>